<feature type="region of interest" description="Disordered" evidence="1">
    <location>
        <begin position="59"/>
        <end position="82"/>
    </location>
</feature>
<organism evidence="2 3">
    <name type="scientific">Novosphingobium clariflavum</name>
    <dbReference type="NCBI Taxonomy" id="2029884"/>
    <lineage>
        <taxon>Bacteria</taxon>
        <taxon>Pseudomonadati</taxon>
        <taxon>Pseudomonadota</taxon>
        <taxon>Alphaproteobacteria</taxon>
        <taxon>Sphingomonadales</taxon>
        <taxon>Sphingomonadaceae</taxon>
        <taxon>Novosphingobium</taxon>
    </lineage>
</organism>
<keyword evidence="3" id="KW-1185">Reference proteome</keyword>
<proteinExistence type="predicted"/>
<name>A0ABV6S4I0_9SPHN</name>
<evidence type="ECO:0000313" key="3">
    <source>
        <dbReference type="Proteomes" id="UP001589858"/>
    </source>
</evidence>
<dbReference type="EMBL" id="JBHLTM010000016">
    <property type="protein sequence ID" value="MFC0683622.1"/>
    <property type="molecule type" value="Genomic_DNA"/>
</dbReference>
<evidence type="ECO:0000313" key="2">
    <source>
        <dbReference type="EMBL" id="MFC0683622.1"/>
    </source>
</evidence>
<dbReference type="RefSeq" id="WP_267220017.1">
    <property type="nucleotide sequence ID" value="NZ_JAPCWC010000006.1"/>
</dbReference>
<gene>
    <name evidence="2" type="ORF">ACFFF8_03335</name>
</gene>
<protein>
    <submittedName>
        <fullName evidence="2">Uncharacterized protein</fullName>
    </submittedName>
</protein>
<reference evidence="2 3" key="1">
    <citation type="submission" date="2024-09" db="EMBL/GenBank/DDBJ databases">
        <authorList>
            <person name="Sun Q."/>
            <person name="Mori K."/>
        </authorList>
    </citation>
    <scope>NUCLEOTIDE SEQUENCE [LARGE SCALE GENOMIC DNA]</scope>
    <source>
        <strain evidence="2 3">CICC 11035S</strain>
    </source>
</reference>
<accession>A0ABV6S4I0</accession>
<dbReference type="Proteomes" id="UP001589858">
    <property type="component" value="Unassembled WGS sequence"/>
</dbReference>
<comment type="caution">
    <text evidence="2">The sequence shown here is derived from an EMBL/GenBank/DDBJ whole genome shotgun (WGS) entry which is preliminary data.</text>
</comment>
<sequence>MLRAAQDPDAFIAVMQQWAAAYGPSPLGLVPGMAERDFARVAMPVLSLERFSNGVEHAVTRKSAENKESGEPDLIQSDRKTL</sequence>
<evidence type="ECO:0000256" key="1">
    <source>
        <dbReference type="SAM" id="MobiDB-lite"/>
    </source>
</evidence>